<evidence type="ECO:0008006" key="4">
    <source>
        <dbReference type="Google" id="ProtNLM"/>
    </source>
</evidence>
<dbReference type="EMBL" id="MEUB01000058">
    <property type="protein sequence ID" value="OGC19866.1"/>
    <property type="molecule type" value="Genomic_DNA"/>
</dbReference>
<dbReference type="InterPro" id="IPR052747">
    <property type="entry name" value="TA_system_RelE_toxin"/>
</dbReference>
<keyword evidence="1" id="KW-1277">Toxin-antitoxin system</keyword>
<name>A0A1F4SHE3_UNCSA</name>
<sequence>MGFYKLEIKKSVFKDLKHIDKHLVKQILLKIEDLKENPRGNQSQKLHGTECSHRLRVGDYRIIYQIDDDCNLITVYGIGHRREVYRKFP</sequence>
<evidence type="ECO:0000256" key="1">
    <source>
        <dbReference type="ARBA" id="ARBA00022649"/>
    </source>
</evidence>
<dbReference type="PANTHER" id="PTHR38813">
    <property type="match status" value="1"/>
</dbReference>
<dbReference type="Pfam" id="PF05016">
    <property type="entry name" value="ParE_toxin"/>
    <property type="match status" value="1"/>
</dbReference>
<evidence type="ECO:0000313" key="2">
    <source>
        <dbReference type="EMBL" id="OGC19866.1"/>
    </source>
</evidence>
<dbReference type="Proteomes" id="UP000178417">
    <property type="component" value="Unassembled WGS sequence"/>
</dbReference>
<dbReference type="InterPro" id="IPR007712">
    <property type="entry name" value="RelE/ParE_toxin"/>
</dbReference>
<reference evidence="2 3" key="1">
    <citation type="journal article" date="2016" name="Nat. Commun.">
        <title>Thousands of microbial genomes shed light on interconnected biogeochemical processes in an aquifer system.</title>
        <authorList>
            <person name="Anantharaman K."/>
            <person name="Brown C.T."/>
            <person name="Hug L.A."/>
            <person name="Sharon I."/>
            <person name="Castelle C.J."/>
            <person name="Probst A.J."/>
            <person name="Thomas B.C."/>
            <person name="Singh A."/>
            <person name="Wilkins M.J."/>
            <person name="Karaoz U."/>
            <person name="Brodie E.L."/>
            <person name="Williams K.H."/>
            <person name="Hubbard S.S."/>
            <person name="Banfield J.F."/>
        </authorList>
    </citation>
    <scope>NUCLEOTIDE SEQUENCE [LARGE SCALE GENOMIC DNA]</scope>
</reference>
<protein>
    <recommendedName>
        <fullName evidence="4">Addiction module antitoxin</fullName>
    </recommendedName>
</protein>
<comment type="caution">
    <text evidence="2">The sequence shown here is derived from an EMBL/GenBank/DDBJ whole genome shotgun (WGS) entry which is preliminary data.</text>
</comment>
<dbReference type="STRING" id="1802579.A2310_05905"/>
<proteinExistence type="predicted"/>
<dbReference type="AlphaFoldDB" id="A0A1F4SHE3"/>
<dbReference type="Gene3D" id="3.30.2310.20">
    <property type="entry name" value="RelE-like"/>
    <property type="match status" value="1"/>
</dbReference>
<accession>A0A1F4SHE3</accession>
<dbReference type="NCBIfam" id="TIGR02385">
    <property type="entry name" value="RelE_StbE"/>
    <property type="match status" value="1"/>
</dbReference>
<dbReference type="SUPFAM" id="SSF143011">
    <property type="entry name" value="RelE-like"/>
    <property type="match status" value="1"/>
</dbReference>
<evidence type="ECO:0000313" key="3">
    <source>
        <dbReference type="Proteomes" id="UP000178417"/>
    </source>
</evidence>
<gene>
    <name evidence="2" type="ORF">A2310_05905</name>
</gene>
<organism evidence="2 3">
    <name type="scientific">candidate division WOR-1 bacterium RIFOXYB2_FULL_37_13</name>
    <dbReference type="NCBI Taxonomy" id="1802579"/>
    <lineage>
        <taxon>Bacteria</taxon>
        <taxon>Bacillati</taxon>
        <taxon>Saganbacteria</taxon>
    </lineage>
</organism>
<dbReference type="PANTHER" id="PTHR38813:SF1">
    <property type="entry name" value="TOXIN RELE1-RELATED"/>
    <property type="match status" value="1"/>
</dbReference>
<dbReference type="InterPro" id="IPR035093">
    <property type="entry name" value="RelE/ParE_toxin_dom_sf"/>
</dbReference>